<dbReference type="SUPFAM" id="SSF143100">
    <property type="entry name" value="TTHA1013/TTHA0281-like"/>
    <property type="match status" value="1"/>
</dbReference>
<dbReference type="KEGG" id="fbm:MQE35_12675"/>
<proteinExistence type="predicted"/>
<organism evidence="1 2">
    <name type="scientific">Abyssalbus ytuae</name>
    <dbReference type="NCBI Taxonomy" id="2926907"/>
    <lineage>
        <taxon>Bacteria</taxon>
        <taxon>Pseudomonadati</taxon>
        <taxon>Bacteroidota</taxon>
        <taxon>Flavobacteriia</taxon>
        <taxon>Flavobacteriales</taxon>
        <taxon>Flavobacteriaceae</taxon>
        <taxon>Abyssalbus</taxon>
    </lineage>
</organism>
<dbReference type="RefSeq" id="WP_255841801.1">
    <property type="nucleotide sequence ID" value="NZ_CP094358.1"/>
</dbReference>
<dbReference type="Proteomes" id="UP000831290">
    <property type="component" value="Chromosome"/>
</dbReference>
<dbReference type="InterPro" id="IPR035069">
    <property type="entry name" value="TTHA1013/TTHA0281-like"/>
</dbReference>
<dbReference type="EMBL" id="CP094358">
    <property type="protein sequence ID" value="UOB16586.1"/>
    <property type="molecule type" value="Genomic_DNA"/>
</dbReference>
<evidence type="ECO:0000313" key="2">
    <source>
        <dbReference type="Proteomes" id="UP000831290"/>
    </source>
</evidence>
<evidence type="ECO:0000313" key="1">
    <source>
        <dbReference type="EMBL" id="UOB16586.1"/>
    </source>
</evidence>
<accession>A0A9E7CSP0</accession>
<sequence length="136" mass="15760">MKKNLLTVIIEKTHTGFSCYAKEENGLIAVGDSIQELKNNFNEALYHEIEYQNEINKTNKKITDYEINYVLDIQQFFEYFKVINKTAFAEDYLNINKSLFRQYTKGLAPLSDKKLLDISQGLHKLADEITDITLAV</sequence>
<reference evidence="1" key="1">
    <citation type="submission" date="2022-03" db="EMBL/GenBank/DDBJ databases">
        <title>Description of Abyssus ytuae gen. nov., sp. nov., a novel member of the family Flavobacteriaceae isolated from the sediment of Mariana Trench.</title>
        <authorList>
            <person name="Zhang J."/>
            <person name="Xu X."/>
        </authorList>
    </citation>
    <scope>NUCLEOTIDE SEQUENCE</scope>
    <source>
        <strain evidence="1">MT3330</strain>
    </source>
</reference>
<dbReference type="AlphaFoldDB" id="A0A9E7CSP0"/>
<keyword evidence="2" id="KW-1185">Reference proteome</keyword>
<gene>
    <name evidence="1" type="ORF">MQE35_12675</name>
</gene>
<name>A0A9E7CSP0_9FLAO</name>
<protein>
    <submittedName>
        <fullName evidence="1">Uncharacterized protein</fullName>
    </submittedName>
</protein>